<dbReference type="SUPFAM" id="SSF52317">
    <property type="entry name" value="Class I glutamine amidotransferase-like"/>
    <property type="match status" value="1"/>
</dbReference>
<gene>
    <name evidence="2" type="primary">thiJ</name>
    <name evidence="2" type="ORF">NCTC13102_00252</name>
</gene>
<dbReference type="Gene3D" id="3.40.50.880">
    <property type="match status" value="1"/>
</dbReference>
<dbReference type="PANTHER" id="PTHR48094:SF12">
    <property type="entry name" value="PARKINSON DISEASE PROTEIN 7 HOMOLOG"/>
    <property type="match status" value="1"/>
</dbReference>
<dbReference type="InterPro" id="IPR029062">
    <property type="entry name" value="Class_I_gatase-like"/>
</dbReference>
<proteinExistence type="predicted"/>
<dbReference type="InterPro" id="IPR050325">
    <property type="entry name" value="Prot/Nucl_acid_deglycase"/>
</dbReference>
<dbReference type="Pfam" id="PF01965">
    <property type="entry name" value="DJ-1_PfpI"/>
    <property type="match status" value="1"/>
</dbReference>
<dbReference type="CDD" id="cd03135">
    <property type="entry name" value="GATase1_DJ-1"/>
    <property type="match status" value="1"/>
</dbReference>
<dbReference type="Proteomes" id="UP000250166">
    <property type="component" value="Unassembled WGS sequence"/>
</dbReference>
<accession>A0A2X3DGX5</accession>
<evidence type="ECO:0000313" key="2">
    <source>
        <dbReference type="EMBL" id="SQB97520.1"/>
    </source>
</evidence>
<dbReference type="RefSeq" id="WP_023948691.1">
    <property type="nucleotide sequence ID" value="NZ_UAWL01000006.1"/>
</dbReference>
<organism evidence="2 3">
    <name type="scientific">Helicobacter fennelliae</name>
    <dbReference type="NCBI Taxonomy" id="215"/>
    <lineage>
        <taxon>Bacteria</taxon>
        <taxon>Pseudomonadati</taxon>
        <taxon>Campylobacterota</taxon>
        <taxon>Epsilonproteobacteria</taxon>
        <taxon>Campylobacterales</taxon>
        <taxon>Helicobacteraceae</taxon>
        <taxon>Helicobacter</taxon>
    </lineage>
</organism>
<feature type="domain" description="DJ-1/PfpI" evidence="1">
    <location>
        <begin position="3"/>
        <end position="169"/>
    </location>
</feature>
<reference evidence="2 3" key="1">
    <citation type="submission" date="2018-06" db="EMBL/GenBank/DDBJ databases">
        <authorList>
            <consortium name="Pathogen Informatics"/>
            <person name="Doyle S."/>
        </authorList>
    </citation>
    <scope>NUCLEOTIDE SEQUENCE [LARGE SCALE GENOMIC DNA]</scope>
    <source>
        <strain evidence="2 3">NCTC13102</strain>
    </source>
</reference>
<protein>
    <submittedName>
        <fullName evidence="2">4-methyl-5(Beta-hydroxyethyl)-thiazole monophosphate synthesis protein</fullName>
    </submittedName>
</protein>
<dbReference type="PANTHER" id="PTHR48094">
    <property type="entry name" value="PROTEIN/NUCLEIC ACID DEGLYCASE DJ-1-RELATED"/>
    <property type="match status" value="1"/>
</dbReference>
<evidence type="ECO:0000313" key="3">
    <source>
        <dbReference type="Proteomes" id="UP000250166"/>
    </source>
</evidence>
<dbReference type="NCBIfam" id="TIGR01383">
    <property type="entry name" value="not_thiJ"/>
    <property type="match status" value="1"/>
</dbReference>
<dbReference type="InterPro" id="IPR002818">
    <property type="entry name" value="DJ-1/PfpI"/>
</dbReference>
<sequence>MSKQILVPLADGFEEIEFTSIVDVLRRAGLEVLIGGLNGARLYKGAHGIEIAAPKAVDEIAVDSLEGIVLAGGFQGMLNLKNSPKILQIIQTLHASKKLVSAICASPIVLNEADVLSGAFTCYPGCEKEFKNFDNQTTQRLNQAVVISKNIITSAGPGTAILFGLEIVKYLLGESTYKQLYDELLVSLAI</sequence>
<evidence type="ECO:0000259" key="1">
    <source>
        <dbReference type="Pfam" id="PF01965"/>
    </source>
</evidence>
<name>A0A2X3DGX5_9HELI</name>
<dbReference type="InterPro" id="IPR006287">
    <property type="entry name" value="DJ-1"/>
</dbReference>
<dbReference type="EMBL" id="UAWL01000006">
    <property type="protein sequence ID" value="SQB97520.1"/>
    <property type="molecule type" value="Genomic_DNA"/>
</dbReference>
<dbReference type="AlphaFoldDB" id="A0A2X3DGX5"/>
<dbReference type="GO" id="GO:0005737">
    <property type="term" value="C:cytoplasm"/>
    <property type="evidence" value="ECO:0007669"/>
    <property type="project" value="TreeGrafter"/>
</dbReference>